<feature type="compositionally biased region" description="Basic and acidic residues" evidence="1">
    <location>
        <begin position="148"/>
        <end position="163"/>
    </location>
</feature>
<name>A0A1Y2EC33_9PEZI</name>
<feature type="region of interest" description="Disordered" evidence="1">
    <location>
        <begin position="126"/>
        <end position="174"/>
    </location>
</feature>
<feature type="chain" id="PRO_5013277009" description="Apple domain-containing protein" evidence="2">
    <location>
        <begin position="18"/>
        <end position="386"/>
    </location>
</feature>
<dbReference type="AlphaFoldDB" id="A0A1Y2EC33"/>
<evidence type="ECO:0000313" key="4">
    <source>
        <dbReference type="Proteomes" id="UP000193689"/>
    </source>
</evidence>
<gene>
    <name evidence="3" type="ORF">BCR38DRAFT_482571</name>
</gene>
<dbReference type="GeneID" id="63779735"/>
<proteinExistence type="predicted"/>
<feature type="compositionally biased region" description="Pro residues" evidence="1">
    <location>
        <begin position="133"/>
        <end position="144"/>
    </location>
</feature>
<keyword evidence="4" id="KW-1185">Reference proteome</keyword>
<sequence>MRAVLLSGMFFLLVANGMPQAGDPVANGLIETTCMTRFTTKSTTAWTTSNFKTVTLEPILIVMETPTVTETPEPTTVTETNIVTKTSTMSETNAFTETASITSTITATSTSTSAVTLSVTSTTTLETSTTTLDPPPNFIYPSPNPLFRKRDTREPEKPHEVRNGFKNGTVDGGRQGYRRAERQYPYNVICDIVVEYIIPEVVTKTAKRTNTIRGPTPTTILTTQSTTTITVNIPDASTTITFSETGYVTSTSTAITTETSTTTEMATYQPTATSTAVCNAQNLISRDSNGAPLSQITYDAPFQTFFYTKTAYECCTACFDRKNCAGASWQVDPRGISCSLAIYNSCPENQKLAAGDYISGDPEIVFSNGPCGRFQYIAVGFEGGSS</sequence>
<evidence type="ECO:0000313" key="3">
    <source>
        <dbReference type="EMBL" id="ORY69102.1"/>
    </source>
</evidence>
<protein>
    <recommendedName>
        <fullName evidence="5">Apple domain-containing protein</fullName>
    </recommendedName>
</protein>
<dbReference type="RefSeq" id="XP_040719389.1">
    <property type="nucleotide sequence ID" value="XM_040863523.1"/>
</dbReference>
<dbReference type="InParanoid" id="A0A1Y2EC33"/>
<dbReference type="STRING" id="1141098.A0A1Y2EC33"/>
<organism evidence="3 4">
    <name type="scientific">Pseudomassariella vexata</name>
    <dbReference type="NCBI Taxonomy" id="1141098"/>
    <lineage>
        <taxon>Eukaryota</taxon>
        <taxon>Fungi</taxon>
        <taxon>Dikarya</taxon>
        <taxon>Ascomycota</taxon>
        <taxon>Pezizomycotina</taxon>
        <taxon>Sordariomycetes</taxon>
        <taxon>Xylariomycetidae</taxon>
        <taxon>Amphisphaeriales</taxon>
        <taxon>Pseudomassariaceae</taxon>
        <taxon>Pseudomassariella</taxon>
    </lineage>
</organism>
<evidence type="ECO:0000256" key="1">
    <source>
        <dbReference type="SAM" id="MobiDB-lite"/>
    </source>
</evidence>
<comment type="caution">
    <text evidence="3">The sequence shown here is derived from an EMBL/GenBank/DDBJ whole genome shotgun (WGS) entry which is preliminary data.</text>
</comment>
<keyword evidence="2" id="KW-0732">Signal</keyword>
<accession>A0A1Y2EC33</accession>
<feature type="signal peptide" evidence="2">
    <location>
        <begin position="1"/>
        <end position="17"/>
    </location>
</feature>
<evidence type="ECO:0008006" key="5">
    <source>
        <dbReference type="Google" id="ProtNLM"/>
    </source>
</evidence>
<reference evidence="3 4" key="1">
    <citation type="submission" date="2016-07" db="EMBL/GenBank/DDBJ databases">
        <title>Pervasive Adenine N6-methylation of Active Genes in Fungi.</title>
        <authorList>
            <consortium name="DOE Joint Genome Institute"/>
            <person name="Mondo S.J."/>
            <person name="Dannebaum R.O."/>
            <person name="Kuo R.C."/>
            <person name="Labutti K."/>
            <person name="Haridas S."/>
            <person name="Kuo A."/>
            <person name="Salamov A."/>
            <person name="Ahrendt S.R."/>
            <person name="Lipzen A."/>
            <person name="Sullivan W."/>
            <person name="Andreopoulos W.B."/>
            <person name="Clum A."/>
            <person name="Lindquist E."/>
            <person name="Daum C."/>
            <person name="Ramamoorthy G.K."/>
            <person name="Gryganskyi A."/>
            <person name="Culley D."/>
            <person name="Magnuson J.K."/>
            <person name="James T.Y."/>
            <person name="O'Malley M.A."/>
            <person name="Stajich J.E."/>
            <person name="Spatafora J.W."/>
            <person name="Visel A."/>
            <person name="Grigoriev I.V."/>
        </authorList>
    </citation>
    <scope>NUCLEOTIDE SEQUENCE [LARGE SCALE GENOMIC DNA]</scope>
    <source>
        <strain evidence="3 4">CBS 129021</strain>
    </source>
</reference>
<dbReference type="EMBL" id="MCFJ01000003">
    <property type="protein sequence ID" value="ORY69102.1"/>
    <property type="molecule type" value="Genomic_DNA"/>
</dbReference>
<evidence type="ECO:0000256" key="2">
    <source>
        <dbReference type="SAM" id="SignalP"/>
    </source>
</evidence>
<dbReference type="Proteomes" id="UP000193689">
    <property type="component" value="Unassembled WGS sequence"/>
</dbReference>